<proteinExistence type="predicted"/>
<feature type="transmembrane region" description="Helical" evidence="2">
    <location>
        <begin position="358"/>
        <end position="376"/>
    </location>
</feature>
<feature type="transmembrane region" description="Helical" evidence="2">
    <location>
        <begin position="293"/>
        <end position="312"/>
    </location>
</feature>
<dbReference type="EMBL" id="AMEP01000084">
    <property type="protein sequence ID" value="EKY00735.1"/>
    <property type="molecule type" value="Genomic_DNA"/>
</dbReference>
<feature type="transmembrane region" description="Helical" evidence="2">
    <location>
        <begin position="189"/>
        <end position="206"/>
    </location>
</feature>
<dbReference type="GO" id="GO:0016747">
    <property type="term" value="F:acyltransferase activity, transferring groups other than amino-acyl groups"/>
    <property type="evidence" value="ECO:0007669"/>
    <property type="project" value="InterPro"/>
</dbReference>
<dbReference type="HOGENOM" id="CLU_753792_0_0_10"/>
<gene>
    <name evidence="4" type="ORF">HMPREF9151_01210</name>
</gene>
<name>L1NBS5_9BACT</name>
<feature type="region of interest" description="Disordered" evidence="1">
    <location>
        <begin position="1"/>
        <end position="25"/>
    </location>
</feature>
<evidence type="ECO:0000313" key="5">
    <source>
        <dbReference type="Proteomes" id="UP000010433"/>
    </source>
</evidence>
<dbReference type="RefSeq" id="WP_009162425.1">
    <property type="nucleotide sequence ID" value="NZ_KB290995.1"/>
</dbReference>
<keyword evidence="2" id="KW-0812">Transmembrane</keyword>
<evidence type="ECO:0000256" key="2">
    <source>
        <dbReference type="SAM" id="Phobius"/>
    </source>
</evidence>
<dbReference type="InterPro" id="IPR002656">
    <property type="entry name" value="Acyl_transf_3_dom"/>
</dbReference>
<dbReference type="Pfam" id="PF01757">
    <property type="entry name" value="Acyl_transf_3"/>
    <property type="match status" value="1"/>
</dbReference>
<comment type="caution">
    <text evidence="4">The sequence shown here is derived from an EMBL/GenBank/DDBJ whole genome shotgun (WGS) entry which is preliminary data.</text>
</comment>
<feature type="transmembrane region" description="Helical" evidence="2">
    <location>
        <begin position="211"/>
        <end position="228"/>
    </location>
</feature>
<dbReference type="PATRIC" id="fig|1127699.3.peg.1121"/>
<evidence type="ECO:0000259" key="3">
    <source>
        <dbReference type="Pfam" id="PF01757"/>
    </source>
</evidence>
<dbReference type="STRING" id="1127699.HMPREF9151_01210"/>
<evidence type="ECO:0000313" key="4">
    <source>
        <dbReference type="EMBL" id="EKY00735.1"/>
    </source>
</evidence>
<feature type="domain" description="Acyltransferase 3" evidence="3">
    <location>
        <begin position="34"/>
        <end position="372"/>
    </location>
</feature>
<sequence>MQTNRSTTDLPASPLSEGHKTPTTRHNENAEALALRGLAIIGIFLHNYCHWLNSVVKENEYTYSQHRVDAFNHAVLHADTLLPMHLLSFFGHYGVPIFLFLSAYGLVKKYETSAPTASSSPNNTGFLHFASIHFLKLFRMMIVGFTAFVLVDAVTPGVWHYDVLKITAQLLMFNNILPDPDHQIWPGPYWFFGLMLQFYLLYRLLLYRRHWAVTVGLMLLCVGIQLLLTPDGDAMNRYRYNFMGGMLPFGVGFLYARFEGQTRLNSMPPATLFIGTLLFSFASMLLSQSFFGWTFVPVTVCAAALFLVKFLASKHLLTPLLHTLAGMGTLSAALFISHPITRKILIPISRHGDAYTGLLLYTIASIGVAWFFHEILKKMPHFKPRY</sequence>
<organism evidence="4 5">
    <name type="scientific">Hoylesella saccharolytica F0055</name>
    <dbReference type="NCBI Taxonomy" id="1127699"/>
    <lineage>
        <taxon>Bacteria</taxon>
        <taxon>Pseudomonadati</taxon>
        <taxon>Bacteroidota</taxon>
        <taxon>Bacteroidia</taxon>
        <taxon>Bacteroidales</taxon>
        <taxon>Prevotellaceae</taxon>
        <taxon>Hoylesella</taxon>
    </lineage>
</organism>
<dbReference type="Proteomes" id="UP000010433">
    <property type="component" value="Unassembled WGS sequence"/>
</dbReference>
<feature type="transmembrane region" description="Helical" evidence="2">
    <location>
        <begin position="86"/>
        <end position="106"/>
    </location>
</feature>
<dbReference type="AlphaFoldDB" id="L1NBS5"/>
<evidence type="ECO:0000256" key="1">
    <source>
        <dbReference type="SAM" id="MobiDB-lite"/>
    </source>
</evidence>
<feature type="transmembrane region" description="Helical" evidence="2">
    <location>
        <begin position="319"/>
        <end position="338"/>
    </location>
</feature>
<protein>
    <recommendedName>
        <fullName evidence="3">Acyltransferase 3 domain-containing protein</fullName>
    </recommendedName>
</protein>
<reference evidence="4 5" key="1">
    <citation type="submission" date="2012-05" db="EMBL/GenBank/DDBJ databases">
        <authorList>
            <person name="Weinstock G."/>
            <person name="Sodergren E."/>
            <person name="Lobos E.A."/>
            <person name="Fulton L."/>
            <person name="Fulton R."/>
            <person name="Courtney L."/>
            <person name="Fronick C."/>
            <person name="O'Laughlin M."/>
            <person name="Godfrey J."/>
            <person name="Wilson R.M."/>
            <person name="Miner T."/>
            <person name="Farmer C."/>
            <person name="Delehaunty K."/>
            <person name="Cordes M."/>
            <person name="Minx P."/>
            <person name="Tomlinson C."/>
            <person name="Chen J."/>
            <person name="Wollam A."/>
            <person name="Pepin K.H."/>
            <person name="Bhonagiri V."/>
            <person name="Zhang X."/>
            <person name="Suruliraj S."/>
            <person name="Warren W."/>
            <person name="Mitreva M."/>
            <person name="Mardis E.R."/>
            <person name="Wilson R.K."/>
        </authorList>
    </citation>
    <scope>NUCLEOTIDE SEQUENCE [LARGE SCALE GENOMIC DNA]</scope>
    <source>
        <strain evidence="4 5">F0055</strain>
    </source>
</reference>
<keyword evidence="5" id="KW-1185">Reference proteome</keyword>
<accession>L1NBS5</accession>
<keyword evidence="2" id="KW-1133">Transmembrane helix</keyword>
<feature type="transmembrane region" description="Helical" evidence="2">
    <location>
        <begin position="240"/>
        <end position="258"/>
    </location>
</feature>
<feature type="transmembrane region" description="Helical" evidence="2">
    <location>
        <begin position="270"/>
        <end position="287"/>
    </location>
</feature>
<keyword evidence="2" id="KW-0472">Membrane</keyword>
<feature type="compositionally biased region" description="Polar residues" evidence="1">
    <location>
        <begin position="1"/>
        <end position="10"/>
    </location>
</feature>